<accession>A0AAV3Z8X8</accession>
<dbReference type="EMBL" id="BLXT01002074">
    <property type="protein sequence ID" value="GFN90873.1"/>
    <property type="molecule type" value="Genomic_DNA"/>
</dbReference>
<keyword evidence="2" id="KW-1185">Reference proteome</keyword>
<evidence type="ECO:0000313" key="1">
    <source>
        <dbReference type="EMBL" id="GFN90873.1"/>
    </source>
</evidence>
<dbReference type="AlphaFoldDB" id="A0AAV3Z8X8"/>
<name>A0AAV3Z8X8_9GAST</name>
<gene>
    <name evidence="1" type="ORF">PoB_001737900</name>
</gene>
<evidence type="ECO:0000313" key="2">
    <source>
        <dbReference type="Proteomes" id="UP000735302"/>
    </source>
</evidence>
<comment type="caution">
    <text evidence="1">The sequence shown here is derived from an EMBL/GenBank/DDBJ whole genome shotgun (WGS) entry which is preliminary data.</text>
</comment>
<proteinExistence type="predicted"/>
<organism evidence="1 2">
    <name type="scientific">Plakobranchus ocellatus</name>
    <dbReference type="NCBI Taxonomy" id="259542"/>
    <lineage>
        <taxon>Eukaryota</taxon>
        <taxon>Metazoa</taxon>
        <taxon>Spiralia</taxon>
        <taxon>Lophotrochozoa</taxon>
        <taxon>Mollusca</taxon>
        <taxon>Gastropoda</taxon>
        <taxon>Heterobranchia</taxon>
        <taxon>Euthyneura</taxon>
        <taxon>Panpulmonata</taxon>
        <taxon>Sacoglossa</taxon>
        <taxon>Placobranchoidea</taxon>
        <taxon>Plakobranchidae</taxon>
        <taxon>Plakobranchus</taxon>
    </lineage>
</organism>
<reference evidence="1 2" key="1">
    <citation type="journal article" date="2021" name="Elife">
        <title>Chloroplast acquisition without the gene transfer in kleptoplastic sea slugs, Plakobranchus ocellatus.</title>
        <authorList>
            <person name="Maeda T."/>
            <person name="Takahashi S."/>
            <person name="Yoshida T."/>
            <person name="Shimamura S."/>
            <person name="Takaki Y."/>
            <person name="Nagai Y."/>
            <person name="Toyoda A."/>
            <person name="Suzuki Y."/>
            <person name="Arimoto A."/>
            <person name="Ishii H."/>
            <person name="Satoh N."/>
            <person name="Nishiyama T."/>
            <person name="Hasebe M."/>
            <person name="Maruyama T."/>
            <person name="Minagawa J."/>
            <person name="Obokata J."/>
            <person name="Shigenobu S."/>
        </authorList>
    </citation>
    <scope>NUCLEOTIDE SEQUENCE [LARGE SCALE GENOMIC DNA]</scope>
</reference>
<protein>
    <recommendedName>
        <fullName evidence="3">Secreted protein</fullName>
    </recommendedName>
</protein>
<dbReference type="Proteomes" id="UP000735302">
    <property type="component" value="Unassembled WGS sequence"/>
</dbReference>
<evidence type="ECO:0008006" key="3">
    <source>
        <dbReference type="Google" id="ProtNLM"/>
    </source>
</evidence>
<sequence length="89" mass="10624">MRDAGLFVCFCVLHLYKRPRQQSRLQRCVKITPRFAIIFHIYIVGLGRIRFKRGDSWKHFPHDEAPAADNCNSKQKRMKIISVTHWRLD</sequence>